<comment type="similarity">
    <text evidence="4">Belongs to the phospholipase A1 family.</text>
</comment>
<dbReference type="InterPro" id="IPR003187">
    <property type="entry name" value="PLipase_A1"/>
</dbReference>
<dbReference type="Gene3D" id="2.40.230.10">
    <property type="entry name" value="Phospholipase A1"/>
    <property type="match status" value="1"/>
</dbReference>
<evidence type="ECO:0000256" key="15">
    <source>
        <dbReference type="ARBA" id="ARBA00023098"/>
    </source>
</evidence>
<evidence type="ECO:0000256" key="20">
    <source>
        <dbReference type="PIRSR" id="PIRSR603187-2"/>
    </source>
</evidence>
<evidence type="ECO:0000256" key="5">
    <source>
        <dbReference type="ARBA" id="ARBA00011702"/>
    </source>
</evidence>
<keyword evidence="8" id="KW-1134">Transmembrane beta strand</keyword>
<dbReference type="Proteomes" id="UP000290870">
    <property type="component" value="Unassembled WGS sequence"/>
</dbReference>
<dbReference type="GO" id="GO:0016042">
    <property type="term" value="P:lipid catabolic process"/>
    <property type="evidence" value="ECO:0007669"/>
    <property type="project" value="UniProtKB-KW"/>
</dbReference>
<feature type="active site" description="Nucleophile" evidence="19">
    <location>
        <position position="203"/>
    </location>
</feature>
<comment type="caution">
    <text evidence="21">The sequence shown here is derived from an EMBL/GenBank/DDBJ whole genome shotgun (WGS) entry which is preliminary data.</text>
</comment>
<dbReference type="InterPro" id="IPR036541">
    <property type="entry name" value="PLipase_A1_sf"/>
</dbReference>
<keyword evidence="9" id="KW-0812">Transmembrane</keyword>
<dbReference type="RefSeq" id="WP_128987517.1">
    <property type="nucleotide sequence ID" value="NZ_PDJZ01000021.1"/>
</dbReference>
<dbReference type="EMBL" id="PDJZ01000021">
    <property type="protein sequence ID" value="RXJ82927.1"/>
    <property type="molecule type" value="Genomic_DNA"/>
</dbReference>
<evidence type="ECO:0000256" key="7">
    <source>
        <dbReference type="ARBA" id="ARBA00013278"/>
    </source>
</evidence>
<dbReference type="GO" id="GO:0046872">
    <property type="term" value="F:metal ion binding"/>
    <property type="evidence" value="ECO:0007669"/>
    <property type="project" value="UniProtKB-KW"/>
</dbReference>
<keyword evidence="16" id="KW-0472">Membrane</keyword>
<accession>A0A4Q0Z9U3</accession>
<evidence type="ECO:0000256" key="18">
    <source>
        <dbReference type="ARBA" id="ARBA00032375"/>
    </source>
</evidence>
<comment type="catalytic activity">
    <reaction evidence="1">
        <text>a 1,2-diacyl-sn-glycero-3-phosphocholine + H2O = a 2-acyl-sn-glycero-3-phosphocholine + a fatty acid + H(+)</text>
        <dbReference type="Rhea" id="RHEA:18689"/>
        <dbReference type="ChEBI" id="CHEBI:15377"/>
        <dbReference type="ChEBI" id="CHEBI:15378"/>
        <dbReference type="ChEBI" id="CHEBI:28868"/>
        <dbReference type="ChEBI" id="CHEBI:57643"/>
        <dbReference type="ChEBI" id="CHEBI:57875"/>
        <dbReference type="EC" id="3.1.1.32"/>
    </reaction>
</comment>
<evidence type="ECO:0000256" key="4">
    <source>
        <dbReference type="ARBA" id="ARBA00010525"/>
    </source>
</evidence>
<dbReference type="GO" id="GO:0004623">
    <property type="term" value="F:phospholipase A2 activity"/>
    <property type="evidence" value="ECO:0007669"/>
    <property type="project" value="UniProtKB-EC"/>
</dbReference>
<evidence type="ECO:0000256" key="8">
    <source>
        <dbReference type="ARBA" id="ARBA00022452"/>
    </source>
</evidence>
<evidence type="ECO:0000256" key="11">
    <source>
        <dbReference type="ARBA" id="ARBA00022729"/>
    </source>
</evidence>
<evidence type="ECO:0000256" key="13">
    <source>
        <dbReference type="ARBA" id="ARBA00022837"/>
    </source>
</evidence>
<evidence type="ECO:0000256" key="17">
    <source>
        <dbReference type="ARBA" id="ARBA00023237"/>
    </source>
</evidence>
<evidence type="ECO:0000256" key="19">
    <source>
        <dbReference type="PIRSR" id="PIRSR603187-1"/>
    </source>
</evidence>
<evidence type="ECO:0000256" key="1">
    <source>
        <dbReference type="ARBA" id="ARBA00000111"/>
    </source>
</evidence>
<comment type="cofactor">
    <cofactor evidence="20">
        <name>Ca(2+)</name>
        <dbReference type="ChEBI" id="CHEBI:29108"/>
    </cofactor>
    <text evidence="20">Binds 1 Ca(2+) ion per monomer.</text>
</comment>
<dbReference type="GO" id="GO:0009279">
    <property type="term" value="C:cell outer membrane"/>
    <property type="evidence" value="ECO:0007669"/>
    <property type="project" value="UniProtKB-SubCell"/>
</dbReference>
<feature type="binding site" description="in dimeric form" evidence="20">
    <location>
        <position position="246"/>
    </location>
    <ligand>
        <name>Ca(2+)</name>
        <dbReference type="ChEBI" id="CHEBI:29108"/>
        <label>1</label>
    </ligand>
</feature>
<dbReference type="PANTHER" id="PTHR40457">
    <property type="entry name" value="PHOSPHOLIPASE A1"/>
    <property type="match status" value="1"/>
</dbReference>
<feature type="binding site" description="in dimeric form" evidence="20">
    <location>
        <position position="211"/>
    </location>
    <ligand>
        <name>Ca(2+)</name>
        <dbReference type="ChEBI" id="CHEBI:29108"/>
        <label>1</label>
    </ligand>
</feature>
<evidence type="ECO:0000256" key="6">
    <source>
        <dbReference type="ARBA" id="ARBA00013179"/>
    </source>
</evidence>
<dbReference type="PANTHER" id="PTHR40457:SF1">
    <property type="entry name" value="PHOSPHOLIPASE A1"/>
    <property type="match status" value="1"/>
</dbReference>
<reference evidence="21 22" key="1">
    <citation type="submission" date="2017-10" db="EMBL/GenBank/DDBJ databases">
        <title>Genomics of the genus Arcobacter.</title>
        <authorList>
            <person name="Perez-Cataluna A."/>
            <person name="Figueras M.J."/>
        </authorList>
    </citation>
    <scope>NUCLEOTIDE SEQUENCE [LARGE SCALE GENOMIC DNA]</scope>
    <source>
        <strain evidence="21 22">F26</strain>
    </source>
</reference>
<gene>
    <name evidence="21" type="ORF">CRU90_12025</name>
</gene>
<proteinExistence type="inferred from homology"/>
<keyword evidence="10 20" id="KW-0479">Metal-binding</keyword>
<dbReference type="PRINTS" id="PR01486">
    <property type="entry name" value="PHPHLIPASEA1"/>
</dbReference>
<organism evidence="21 22">
    <name type="scientific">Arcobacter cloacae</name>
    <dbReference type="NCBI Taxonomy" id="1054034"/>
    <lineage>
        <taxon>Bacteria</taxon>
        <taxon>Pseudomonadati</taxon>
        <taxon>Campylobacterota</taxon>
        <taxon>Epsilonproteobacteria</taxon>
        <taxon>Campylobacterales</taxon>
        <taxon>Arcobacteraceae</taxon>
        <taxon>Arcobacter</taxon>
    </lineage>
</organism>
<evidence type="ECO:0000256" key="3">
    <source>
        <dbReference type="ARBA" id="ARBA00004571"/>
    </source>
</evidence>
<name>A0A4Q0Z9U3_9BACT</name>
<feature type="binding site" description="in dimeric form" evidence="20">
    <location>
        <position position="168"/>
    </location>
    <ligand>
        <name>Ca(2+)</name>
        <dbReference type="ChEBI" id="CHEBI:29108"/>
        <label>1</label>
    </ligand>
</feature>
<evidence type="ECO:0000256" key="9">
    <source>
        <dbReference type="ARBA" id="ARBA00022692"/>
    </source>
</evidence>
<protein>
    <recommendedName>
        <fullName evidence="18">Phosphatidylcholine 1-acylhydrolase</fullName>
        <ecNumber evidence="6">3.1.1.32</ecNumber>
        <ecNumber evidence="7">3.1.1.4</ecNumber>
    </recommendedName>
</protein>
<keyword evidence="15" id="KW-0443">Lipid metabolism</keyword>
<keyword evidence="13 20" id="KW-0106">Calcium</keyword>
<comment type="subunit">
    <text evidence="5">Homodimer; dimerization is reversible, and the dimeric form is the active one.</text>
</comment>
<evidence type="ECO:0000313" key="21">
    <source>
        <dbReference type="EMBL" id="RXJ82927.1"/>
    </source>
</evidence>
<dbReference type="Pfam" id="PF02253">
    <property type="entry name" value="PLA1"/>
    <property type="match status" value="1"/>
</dbReference>
<evidence type="ECO:0000256" key="10">
    <source>
        <dbReference type="ARBA" id="ARBA00022723"/>
    </source>
</evidence>
<sequence length="337" mass="39910">MKKILSLIICSFCFAQTPNDIYQDALKLEEEGNFKEAMLLYKKMATSNISKEDTYLFNLKKNHENEKDRTYTSMKKEFYQKQIDKLDDNETNENLKQSIIKDFSLYPYKKNYLLPVNYSINEIEDRSNFETTFQISVEKPISYNFFGFDESVSAAYTQKSFWQTSRESSPFRETNYEPEIFVQFPYKENSLLKTYKISLLHSSNGKDDKESRSWNRLYLEGYFQFSNLFVIPKIWYRIPEKKADDDNPNIEDYYGYGDLTFLYAYKKHTFELLLRNNLHLNSHNKGAAELNWTFPLPEFISTNNSYGMLQLFSGYGNSLIDYDKEIHKIGLGIAFSR</sequence>
<dbReference type="AlphaFoldDB" id="A0A4Q0Z9U3"/>
<dbReference type="OrthoDB" id="188433at2"/>
<evidence type="ECO:0000256" key="2">
    <source>
        <dbReference type="ARBA" id="ARBA00001604"/>
    </source>
</evidence>
<feature type="active site" description="Proton acceptor" evidence="19">
    <location>
        <position position="201"/>
    </location>
</feature>
<comment type="catalytic activity">
    <reaction evidence="2">
        <text>a 1,2-diacyl-sn-glycero-3-phosphocholine + H2O = a 1-acyl-sn-glycero-3-phosphocholine + a fatty acid + H(+)</text>
        <dbReference type="Rhea" id="RHEA:15801"/>
        <dbReference type="ChEBI" id="CHEBI:15377"/>
        <dbReference type="ChEBI" id="CHEBI:15378"/>
        <dbReference type="ChEBI" id="CHEBI:28868"/>
        <dbReference type="ChEBI" id="CHEBI:57643"/>
        <dbReference type="ChEBI" id="CHEBI:58168"/>
        <dbReference type="EC" id="3.1.1.4"/>
    </reaction>
</comment>
<evidence type="ECO:0000256" key="14">
    <source>
        <dbReference type="ARBA" id="ARBA00022963"/>
    </source>
</evidence>
<dbReference type="EC" id="3.1.1.32" evidence="6"/>
<dbReference type="SUPFAM" id="SSF56931">
    <property type="entry name" value="Outer membrane phospholipase A (OMPLA)"/>
    <property type="match status" value="1"/>
</dbReference>
<keyword evidence="17" id="KW-0998">Cell outer membrane</keyword>
<keyword evidence="12" id="KW-0378">Hydrolase</keyword>
<evidence type="ECO:0000256" key="12">
    <source>
        <dbReference type="ARBA" id="ARBA00022801"/>
    </source>
</evidence>
<keyword evidence="14" id="KW-0442">Lipid degradation</keyword>
<dbReference type="EC" id="3.1.1.4" evidence="7"/>
<comment type="subcellular location">
    <subcellularLocation>
        <location evidence="3">Cell outer membrane</location>
        <topology evidence="3">Multi-pass membrane protein</topology>
    </subcellularLocation>
</comment>
<dbReference type="GO" id="GO:0008970">
    <property type="term" value="F:phospholipase A1 activity"/>
    <property type="evidence" value="ECO:0007669"/>
    <property type="project" value="UniProtKB-EC"/>
</dbReference>
<evidence type="ECO:0000256" key="16">
    <source>
        <dbReference type="ARBA" id="ARBA00023136"/>
    </source>
</evidence>
<evidence type="ECO:0000313" key="22">
    <source>
        <dbReference type="Proteomes" id="UP000290870"/>
    </source>
</evidence>
<keyword evidence="11" id="KW-0732">Signal</keyword>